<accession>A0ABV0JVZ4</accession>
<dbReference type="Gene3D" id="1.10.30.50">
    <property type="match status" value="1"/>
</dbReference>
<keyword evidence="2" id="KW-1185">Reference proteome</keyword>
<organism evidence="1 2">
    <name type="scientific">Funiculus sociatus GB2-A5</name>
    <dbReference type="NCBI Taxonomy" id="2933946"/>
    <lineage>
        <taxon>Bacteria</taxon>
        <taxon>Bacillati</taxon>
        <taxon>Cyanobacteriota</taxon>
        <taxon>Cyanophyceae</taxon>
        <taxon>Coleofasciculales</taxon>
        <taxon>Coleofasciculaceae</taxon>
        <taxon>Funiculus</taxon>
    </lineage>
</organism>
<evidence type="ECO:0008006" key="3">
    <source>
        <dbReference type="Google" id="ProtNLM"/>
    </source>
</evidence>
<dbReference type="Proteomes" id="UP001442494">
    <property type="component" value="Unassembled WGS sequence"/>
</dbReference>
<sequence>MRWVDIHRLDFPPEWHERANKALFELRQEIEQAELAAQSSGGNVKAARKKAITEGLKKKARQDIWRDLSSYLARLRKGKCWYSESKNSGSDMDVDHFRPKNAVKEEPNHEGYWWLAFNWENYRYSCQWCNQRRVDVINETDGGKWDYFPVALGSFRARQEGDNCDDEEVNLLDPINPHDCKLLTFRPDGQPIPTKPSGTREFERAKTSIWLYHLDRKEFVDDRRIVAGRVQRLVQYMETLHPQIVNPKMRKLYNDQVMELLRLIDRDSEYSAAAVAYAKAEIYKMERGHQVKRQWLEDILINP</sequence>
<gene>
    <name evidence="1" type="ORF">NDI37_24290</name>
</gene>
<reference evidence="1 2" key="1">
    <citation type="submission" date="2022-04" db="EMBL/GenBank/DDBJ databases">
        <title>Positive selection, recombination, and allopatry shape intraspecific diversity of widespread and dominant cyanobacteria.</title>
        <authorList>
            <person name="Wei J."/>
            <person name="Shu W."/>
            <person name="Hu C."/>
        </authorList>
    </citation>
    <scope>NUCLEOTIDE SEQUENCE [LARGE SCALE GENOMIC DNA]</scope>
    <source>
        <strain evidence="1 2">GB2-A5</strain>
    </source>
</reference>
<dbReference type="RefSeq" id="WP_190421153.1">
    <property type="nucleotide sequence ID" value="NZ_JAMPKK010000077.1"/>
</dbReference>
<proteinExistence type="predicted"/>
<evidence type="ECO:0000313" key="2">
    <source>
        <dbReference type="Proteomes" id="UP001442494"/>
    </source>
</evidence>
<dbReference type="EMBL" id="JAMPKK010000077">
    <property type="protein sequence ID" value="MEP0867571.1"/>
    <property type="molecule type" value="Genomic_DNA"/>
</dbReference>
<name>A0ABV0JVZ4_9CYAN</name>
<evidence type="ECO:0000313" key="1">
    <source>
        <dbReference type="EMBL" id="MEP0867571.1"/>
    </source>
</evidence>
<protein>
    <recommendedName>
        <fullName evidence="3">HNH endonuclease</fullName>
    </recommendedName>
</protein>
<comment type="caution">
    <text evidence="1">The sequence shown here is derived from an EMBL/GenBank/DDBJ whole genome shotgun (WGS) entry which is preliminary data.</text>
</comment>